<protein>
    <recommendedName>
        <fullName evidence="3 6">Ornithine carbamoyltransferase</fullName>
        <shortName evidence="6">OTCase</shortName>
        <ecNumber evidence="3 6">2.1.3.3</ecNumber>
    </recommendedName>
</protein>
<evidence type="ECO:0000256" key="2">
    <source>
        <dbReference type="ARBA" id="ARBA00007805"/>
    </source>
</evidence>
<comment type="pathway">
    <text evidence="1">Amino-acid biosynthesis; L-arginine biosynthesis; L-arginine from L-ornithine and carbamoyl phosphate: step 1/3.</text>
</comment>
<dbReference type="PRINTS" id="PR00100">
    <property type="entry name" value="AOTCASE"/>
</dbReference>
<dbReference type="InterPro" id="IPR006131">
    <property type="entry name" value="Asp_carbamoyltransf_Asp/Orn-bd"/>
</dbReference>
<feature type="binding site" evidence="6">
    <location>
        <position position="158"/>
    </location>
    <ligand>
        <name>L-ornithine</name>
        <dbReference type="ChEBI" id="CHEBI:46911"/>
    </ligand>
</feature>
<reference evidence="9 10" key="1">
    <citation type="submission" date="2018-06" db="EMBL/GenBank/DDBJ databases">
        <title>Complete genome of Desulfovibrio marinus P48SEP.</title>
        <authorList>
            <person name="Crispim J.S."/>
            <person name="Vidigal P.M.P."/>
            <person name="Silva L.C.F."/>
            <person name="Araujo L.C."/>
            <person name="Laguardia C.N."/>
            <person name="Dias R.S."/>
            <person name="Sousa M.P."/>
            <person name="Paula S.O."/>
            <person name="Silva C."/>
        </authorList>
    </citation>
    <scope>NUCLEOTIDE SEQUENCE [LARGE SCALE GENOMIC DNA]</scope>
    <source>
        <strain evidence="9 10">P48SEP</strain>
    </source>
</reference>
<evidence type="ECO:0000256" key="3">
    <source>
        <dbReference type="ARBA" id="ARBA00013007"/>
    </source>
</evidence>
<gene>
    <name evidence="9" type="primary">argF</name>
    <name evidence="9" type="ORF">DQK91_15145</name>
</gene>
<dbReference type="OrthoDB" id="9802587at2"/>
<dbReference type="EC" id="2.1.3.3" evidence="3 6"/>
<dbReference type="GO" id="GO:0042450">
    <property type="term" value="P:L-arginine biosynthetic process via ornithine"/>
    <property type="evidence" value="ECO:0007669"/>
    <property type="project" value="UniProtKB-UniRule"/>
</dbReference>
<dbReference type="AlphaFoldDB" id="A0A6P1ZDT2"/>
<feature type="binding site" evidence="6">
    <location>
        <position position="218"/>
    </location>
    <ligand>
        <name>L-ornithine</name>
        <dbReference type="ChEBI" id="CHEBI:46911"/>
    </ligand>
</feature>
<evidence type="ECO:0000259" key="7">
    <source>
        <dbReference type="Pfam" id="PF00185"/>
    </source>
</evidence>
<dbReference type="NCBIfam" id="NF001986">
    <property type="entry name" value="PRK00779.1"/>
    <property type="match status" value="1"/>
</dbReference>
<dbReference type="FunFam" id="3.40.50.1370:FF:000008">
    <property type="entry name" value="Ornithine carbamoyltransferase"/>
    <property type="match status" value="1"/>
</dbReference>
<evidence type="ECO:0000313" key="10">
    <source>
        <dbReference type="Proteomes" id="UP000434052"/>
    </source>
</evidence>
<dbReference type="EMBL" id="QMIF01000010">
    <property type="protein sequence ID" value="TVM32605.1"/>
    <property type="molecule type" value="Genomic_DNA"/>
</dbReference>
<dbReference type="PANTHER" id="PTHR45753">
    <property type="entry name" value="ORNITHINE CARBAMOYLTRANSFERASE, MITOCHONDRIAL"/>
    <property type="match status" value="1"/>
</dbReference>
<feature type="binding site" evidence="6">
    <location>
        <position position="286"/>
    </location>
    <ligand>
        <name>carbamoyl phosphate</name>
        <dbReference type="ChEBI" id="CHEBI:58228"/>
    </ligand>
</feature>
<dbReference type="InterPro" id="IPR006130">
    <property type="entry name" value="Asp/Orn_carbamoylTrfase"/>
</dbReference>
<feature type="domain" description="Aspartate/ornithine carbamoyltransferase Asp/Orn-binding" evidence="7">
    <location>
        <begin position="147"/>
        <end position="296"/>
    </location>
</feature>
<evidence type="ECO:0000259" key="8">
    <source>
        <dbReference type="Pfam" id="PF02729"/>
    </source>
</evidence>
<dbReference type="InterPro" id="IPR002292">
    <property type="entry name" value="Orn/put_carbamltrans"/>
</dbReference>
<dbReference type="PRINTS" id="PR00102">
    <property type="entry name" value="OTCASE"/>
</dbReference>
<dbReference type="NCBIfam" id="TIGR00658">
    <property type="entry name" value="orni_carb_tr"/>
    <property type="match status" value="1"/>
</dbReference>
<dbReference type="Pfam" id="PF02729">
    <property type="entry name" value="OTCace_N"/>
    <property type="match status" value="1"/>
</dbReference>
<dbReference type="HAMAP" id="MF_01109">
    <property type="entry name" value="OTCase"/>
    <property type="match status" value="1"/>
</dbReference>
<dbReference type="GO" id="GO:0019240">
    <property type="term" value="P:citrulline biosynthetic process"/>
    <property type="evidence" value="ECO:0007669"/>
    <property type="project" value="TreeGrafter"/>
</dbReference>
<dbReference type="SUPFAM" id="SSF53671">
    <property type="entry name" value="Aspartate/ornithine carbamoyltransferase"/>
    <property type="match status" value="1"/>
</dbReference>
<dbReference type="Gene3D" id="3.40.50.1370">
    <property type="entry name" value="Aspartate/ornithine carbamoyltransferase"/>
    <property type="match status" value="2"/>
</dbReference>
<organism evidence="9 10">
    <name type="scientific">Oceanidesulfovibrio marinus</name>
    <dbReference type="NCBI Taxonomy" id="370038"/>
    <lineage>
        <taxon>Bacteria</taxon>
        <taxon>Pseudomonadati</taxon>
        <taxon>Thermodesulfobacteriota</taxon>
        <taxon>Desulfovibrionia</taxon>
        <taxon>Desulfovibrionales</taxon>
        <taxon>Desulfovibrionaceae</taxon>
        <taxon>Oceanidesulfovibrio</taxon>
    </lineage>
</organism>
<dbReference type="RefSeq" id="WP_144306222.1">
    <property type="nucleotide sequence ID" value="NZ_QMIF01000010.1"/>
</dbReference>
<feature type="binding site" evidence="6">
    <location>
        <begin position="127"/>
        <end position="130"/>
    </location>
    <ligand>
        <name>carbamoyl phosphate</name>
        <dbReference type="ChEBI" id="CHEBI:58228"/>
    </ligand>
</feature>
<evidence type="ECO:0000256" key="5">
    <source>
        <dbReference type="ARBA" id="ARBA00048772"/>
    </source>
</evidence>
<feature type="binding site" evidence="6">
    <location>
        <begin position="222"/>
        <end position="223"/>
    </location>
    <ligand>
        <name>L-ornithine</name>
        <dbReference type="ChEBI" id="CHEBI:46911"/>
    </ligand>
</feature>
<evidence type="ECO:0000256" key="4">
    <source>
        <dbReference type="ARBA" id="ARBA00022679"/>
    </source>
</evidence>
<dbReference type="InterPro" id="IPR006132">
    <property type="entry name" value="Asp/Orn_carbamoyltranf_P-bd"/>
</dbReference>
<evidence type="ECO:0000256" key="6">
    <source>
        <dbReference type="HAMAP-Rule" id="MF_01109"/>
    </source>
</evidence>
<feature type="domain" description="Aspartate/ornithine carbamoyltransferase carbamoyl-P binding" evidence="8">
    <location>
        <begin position="3"/>
        <end position="140"/>
    </location>
</feature>
<proteinExistence type="inferred from homology"/>
<dbReference type="Pfam" id="PF00185">
    <property type="entry name" value="OTCace"/>
    <property type="match status" value="1"/>
</dbReference>
<dbReference type="InterPro" id="IPR024904">
    <property type="entry name" value="OTCase_ArgI"/>
</dbReference>
<dbReference type="GO" id="GO:0016597">
    <property type="term" value="F:amino acid binding"/>
    <property type="evidence" value="ECO:0007669"/>
    <property type="project" value="InterPro"/>
</dbReference>
<sequence length="300" mass="33434">MTRHFLTLLDFDRDTASALLDRAIQMKRERFRSKLLEGRIIALIFEKASTRTRVSFETAIRHLGGETLFMTPRETQLGRNEPLKDTARVMSRYVDGLVVRTFGQEVLEELVAWGSIPVVNALSDKLHPCQLMADLMTVKERFGTLENIPVAWIGDGNNMANSWLEAATILPIELRMACPEGFEPDPLIVDAARDGGANFMLTRDPMQAAAGAKAINTDVWVSMGQEGDDSRMQSVFEPFQVNDAMMAAAASDAIFMHCLPAHRGEEVTESVFESPASAVWDEAENRLHAQKALLEYIFSV</sequence>
<dbReference type="GO" id="GO:0004585">
    <property type="term" value="F:ornithine carbamoyltransferase activity"/>
    <property type="evidence" value="ECO:0007669"/>
    <property type="project" value="UniProtKB-UniRule"/>
</dbReference>
<keyword evidence="4 6" id="KW-0808">Transferase</keyword>
<evidence type="ECO:0000256" key="1">
    <source>
        <dbReference type="ARBA" id="ARBA00004975"/>
    </source>
</evidence>
<feature type="binding site" evidence="6">
    <location>
        <position position="100"/>
    </location>
    <ligand>
        <name>carbamoyl phosphate</name>
        <dbReference type="ChEBI" id="CHEBI:58228"/>
    </ligand>
</feature>
<accession>A0A6P1ZDT2</accession>
<comment type="caution">
    <text evidence="9">The sequence shown here is derived from an EMBL/GenBank/DDBJ whole genome shotgun (WGS) entry which is preliminary data.</text>
</comment>
<evidence type="ECO:0000313" key="9">
    <source>
        <dbReference type="EMBL" id="TVM32605.1"/>
    </source>
</evidence>
<name>A0A6P1ZDT2_9BACT</name>
<feature type="binding site" evidence="6">
    <location>
        <begin position="258"/>
        <end position="259"/>
    </location>
    <ligand>
        <name>carbamoyl phosphate</name>
        <dbReference type="ChEBI" id="CHEBI:58228"/>
    </ligand>
</feature>
<dbReference type="GO" id="GO:0005737">
    <property type="term" value="C:cytoplasm"/>
    <property type="evidence" value="ECO:0007669"/>
    <property type="project" value="UniProtKB-SubCell"/>
</dbReference>
<comment type="similarity">
    <text evidence="2 6">Belongs to the aspartate/ornithine carbamoyltransferase superfamily. OTCase family.</text>
</comment>
<comment type="catalytic activity">
    <reaction evidence="5 6">
        <text>carbamoyl phosphate + L-ornithine = L-citrulline + phosphate + H(+)</text>
        <dbReference type="Rhea" id="RHEA:19513"/>
        <dbReference type="ChEBI" id="CHEBI:15378"/>
        <dbReference type="ChEBI" id="CHEBI:43474"/>
        <dbReference type="ChEBI" id="CHEBI:46911"/>
        <dbReference type="ChEBI" id="CHEBI:57743"/>
        <dbReference type="ChEBI" id="CHEBI:58228"/>
        <dbReference type="EC" id="2.1.3.3"/>
    </reaction>
</comment>
<keyword evidence="6" id="KW-0963">Cytoplasm</keyword>
<dbReference type="InterPro" id="IPR036901">
    <property type="entry name" value="Asp/Orn_carbamoylTrfase_sf"/>
</dbReference>
<feature type="binding site" evidence="6">
    <location>
        <position position="76"/>
    </location>
    <ligand>
        <name>carbamoyl phosphate</name>
        <dbReference type="ChEBI" id="CHEBI:58228"/>
    </ligand>
</feature>
<feature type="binding site" evidence="6">
    <location>
        <begin position="49"/>
        <end position="52"/>
    </location>
    <ligand>
        <name>carbamoyl phosphate</name>
        <dbReference type="ChEBI" id="CHEBI:58228"/>
    </ligand>
</feature>
<comment type="subcellular location">
    <subcellularLocation>
        <location evidence="6">Cytoplasm</location>
    </subcellularLocation>
</comment>
<dbReference type="Proteomes" id="UP000434052">
    <property type="component" value="Unassembled WGS sequence"/>
</dbReference>
<dbReference type="PROSITE" id="PS00097">
    <property type="entry name" value="CARBAMOYLTRANSFERASE"/>
    <property type="match status" value="1"/>
</dbReference>
<dbReference type="PANTHER" id="PTHR45753:SF3">
    <property type="entry name" value="ORNITHINE TRANSCARBAMYLASE, MITOCHONDRIAL"/>
    <property type="match status" value="1"/>
</dbReference>